<organism evidence="3 4">
    <name type="scientific">Candidatus Woykebacteria bacterium RIFCSPHIGHO2_02_FULL_43_16b</name>
    <dbReference type="NCBI Taxonomy" id="1802601"/>
    <lineage>
        <taxon>Bacteria</taxon>
        <taxon>Candidatus Woykeibacteriota</taxon>
    </lineage>
</organism>
<dbReference type="EMBL" id="MHCX01000011">
    <property type="protein sequence ID" value="OGY29909.1"/>
    <property type="molecule type" value="Genomic_DNA"/>
</dbReference>
<keyword evidence="2" id="KW-0665">Pyrimidine biosynthesis</keyword>
<dbReference type="GO" id="GO:0006222">
    <property type="term" value="P:UMP biosynthetic process"/>
    <property type="evidence" value="ECO:0007669"/>
    <property type="project" value="TreeGrafter"/>
</dbReference>
<protein>
    <recommendedName>
        <fullName evidence="5">Orotate phosphoribosyltransferase</fullName>
    </recommendedName>
</protein>
<comment type="caution">
    <text evidence="3">The sequence shown here is derived from an EMBL/GenBank/DDBJ whole genome shotgun (WGS) entry which is preliminary data.</text>
</comment>
<dbReference type="PANTHER" id="PTHR19278">
    <property type="entry name" value="OROTATE PHOSPHORIBOSYLTRANSFERASE"/>
    <property type="match status" value="1"/>
</dbReference>
<reference evidence="3 4" key="1">
    <citation type="journal article" date="2016" name="Nat. Commun.">
        <title>Thousands of microbial genomes shed light on interconnected biogeochemical processes in an aquifer system.</title>
        <authorList>
            <person name="Anantharaman K."/>
            <person name="Brown C.T."/>
            <person name="Hug L.A."/>
            <person name="Sharon I."/>
            <person name="Castelle C.J."/>
            <person name="Probst A.J."/>
            <person name="Thomas B.C."/>
            <person name="Singh A."/>
            <person name="Wilkins M.J."/>
            <person name="Karaoz U."/>
            <person name="Brodie E.L."/>
            <person name="Williams K.H."/>
            <person name="Hubbard S.S."/>
            <person name="Banfield J.F."/>
        </authorList>
    </citation>
    <scope>NUCLEOTIDE SEQUENCE [LARGE SCALE GENOMIC DNA]</scope>
</reference>
<dbReference type="Proteomes" id="UP000177821">
    <property type="component" value="Unassembled WGS sequence"/>
</dbReference>
<dbReference type="GO" id="GO:0004588">
    <property type="term" value="F:orotate phosphoribosyltransferase activity"/>
    <property type="evidence" value="ECO:0007669"/>
    <property type="project" value="TreeGrafter"/>
</dbReference>
<name>A0A1G1WQD0_9BACT</name>
<dbReference type="InterPro" id="IPR029057">
    <property type="entry name" value="PRTase-like"/>
</dbReference>
<dbReference type="SUPFAM" id="SSF53271">
    <property type="entry name" value="PRTase-like"/>
    <property type="match status" value="1"/>
</dbReference>
<dbReference type="PANTHER" id="PTHR19278:SF9">
    <property type="entry name" value="URIDINE 5'-MONOPHOSPHATE SYNTHASE"/>
    <property type="match status" value="1"/>
</dbReference>
<evidence type="ECO:0008006" key="5">
    <source>
        <dbReference type="Google" id="ProtNLM"/>
    </source>
</evidence>
<dbReference type="Gene3D" id="3.40.50.2020">
    <property type="match status" value="1"/>
</dbReference>
<comment type="pathway">
    <text evidence="1">Pyrimidine metabolism; UMP biosynthesis via de novo pathway.</text>
</comment>
<evidence type="ECO:0000256" key="1">
    <source>
        <dbReference type="ARBA" id="ARBA00004725"/>
    </source>
</evidence>
<proteinExistence type="predicted"/>
<gene>
    <name evidence="3" type="ORF">A3J50_01675</name>
</gene>
<accession>A0A1G1WQD0</accession>
<evidence type="ECO:0000313" key="4">
    <source>
        <dbReference type="Proteomes" id="UP000177821"/>
    </source>
</evidence>
<dbReference type="GO" id="GO:0019856">
    <property type="term" value="P:pyrimidine nucleobase biosynthetic process"/>
    <property type="evidence" value="ECO:0007669"/>
    <property type="project" value="TreeGrafter"/>
</dbReference>
<evidence type="ECO:0000313" key="3">
    <source>
        <dbReference type="EMBL" id="OGY29909.1"/>
    </source>
</evidence>
<evidence type="ECO:0000256" key="2">
    <source>
        <dbReference type="ARBA" id="ARBA00022975"/>
    </source>
</evidence>
<sequence>MNQEEVEEIDSAIIPLLYRYGVVALRGKPVALNGGGTTCLYVSTRKEVTHHPDLLYLLGFRLARIIWDAQEARNCLIGVPMAGINLAIAASMVSVSESMNGSRYPILHYELLRPIKKAHGTTHTWVDGEPNERTHYWLIENATTTGDSVVDALEKLEEDGYKPERFSLIILVNRNSTALERLSKRGFKRIIVVYELVDLVEEFIARGFWDEYVRGILESDLRTQVVAEK</sequence>
<dbReference type="AlphaFoldDB" id="A0A1G1WQD0"/>